<comment type="caution">
    <text evidence="3">The sequence shown here is derived from an EMBL/GenBank/DDBJ whole genome shotgun (WGS) entry which is preliminary data.</text>
</comment>
<evidence type="ECO:0000313" key="4">
    <source>
        <dbReference type="Proteomes" id="UP000095149"/>
    </source>
</evidence>
<evidence type="ECO:0000313" key="3">
    <source>
        <dbReference type="EMBL" id="ODO03270.1"/>
    </source>
</evidence>
<dbReference type="EMBL" id="MEKH01000009">
    <property type="protein sequence ID" value="ODO03270.1"/>
    <property type="molecule type" value="Genomic_DNA"/>
</dbReference>
<reference evidence="3 4" key="1">
    <citation type="submission" date="2016-06" db="EMBL/GenBank/DDBJ databases">
        <title>Evolution of pathogenesis and genome organization in the Tremellales.</title>
        <authorList>
            <person name="Cuomo C."/>
            <person name="Litvintseva A."/>
            <person name="Heitman J."/>
            <person name="Chen Y."/>
            <person name="Sun S."/>
            <person name="Springer D."/>
            <person name="Dromer F."/>
            <person name="Young S."/>
            <person name="Zeng Q."/>
            <person name="Chapman S."/>
            <person name="Gujja S."/>
            <person name="Saif S."/>
            <person name="Birren B."/>
        </authorList>
    </citation>
    <scope>NUCLEOTIDE SEQUENCE [LARGE SCALE GENOMIC DNA]</scope>
    <source>
        <strain evidence="3 4">CBS 6273</strain>
    </source>
</reference>
<proteinExistence type="predicted"/>
<feature type="region of interest" description="Disordered" evidence="1">
    <location>
        <begin position="306"/>
        <end position="338"/>
    </location>
</feature>
<accession>A0A1E3JQX1</accession>
<feature type="chain" id="PRO_5009130539" description="Macrofage activating glycoprotein" evidence="2">
    <location>
        <begin position="24"/>
        <end position="362"/>
    </location>
</feature>
<evidence type="ECO:0000256" key="1">
    <source>
        <dbReference type="SAM" id="MobiDB-lite"/>
    </source>
</evidence>
<feature type="signal peptide" evidence="2">
    <location>
        <begin position="1"/>
        <end position="23"/>
    </location>
</feature>
<gene>
    <name evidence="3" type="ORF">I350_06120</name>
</gene>
<name>A0A1E3JQX1_9TREE</name>
<evidence type="ECO:0008006" key="5">
    <source>
        <dbReference type="Google" id="ProtNLM"/>
    </source>
</evidence>
<organism evidence="3 4">
    <name type="scientific">Cryptococcus amylolentus CBS 6273</name>
    <dbReference type="NCBI Taxonomy" id="1296118"/>
    <lineage>
        <taxon>Eukaryota</taxon>
        <taxon>Fungi</taxon>
        <taxon>Dikarya</taxon>
        <taxon>Basidiomycota</taxon>
        <taxon>Agaricomycotina</taxon>
        <taxon>Tremellomycetes</taxon>
        <taxon>Tremellales</taxon>
        <taxon>Cryptococcaceae</taxon>
        <taxon>Cryptococcus</taxon>
    </lineage>
</organism>
<dbReference type="OrthoDB" id="2564904at2759"/>
<dbReference type="Proteomes" id="UP000095149">
    <property type="component" value="Unassembled WGS sequence"/>
</dbReference>
<keyword evidence="2" id="KW-0732">Signal</keyword>
<evidence type="ECO:0000256" key="2">
    <source>
        <dbReference type="SAM" id="SignalP"/>
    </source>
</evidence>
<dbReference type="AlphaFoldDB" id="A0A1E3JQX1"/>
<sequence length="362" mass="37376">MLTSIASIAPLLPLLPLLPSALAQYTATYSPGSLPDTSEEGQYGTNACGDGSAQDSKCQNVYVNGVDDFCLWGPPEAGSTIGDVEEIVVSYCLKSGYGTRLIPEGTLTGAHFVKVQSDKVSYVQVTGKGDLTKLLIADGDEGGELDVPWTGLGNPQGGLVFTNAFSGSYEQTHEWTSFMSSDEFCIRACQDGDNAASYCQHIYDLLGCDFTIPGSTSPGFDACLAPPTDEAPGVYDGTTFYQGDATTPAAHPAAETSECQYYSSVGGNGVWNKRSEGEEKREEKVVSVTSTVTGKATTTTVFSTAPATASATATASTTPTALKANASSSSSSSSSGAGPRALVVGPMMMGGLGLLAVMSLLL</sequence>
<feature type="compositionally biased region" description="Low complexity" evidence="1">
    <location>
        <begin position="306"/>
        <end position="335"/>
    </location>
</feature>
<protein>
    <recommendedName>
        <fullName evidence="5">Macrofage activating glycoprotein</fullName>
    </recommendedName>
</protein>